<protein>
    <submittedName>
        <fullName evidence="2">Uncharacterized protein</fullName>
    </submittedName>
</protein>
<proteinExistence type="predicted"/>
<dbReference type="RefSeq" id="WP_380123199.1">
    <property type="nucleotide sequence ID" value="NZ_JBHSIU010000054.1"/>
</dbReference>
<keyword evidence="1" id="KW-0175">Coiled coil</keyword>
<accession>A0ABV9W7C6</accession>
<organism evidence="2 3">
    <name type="scientific">Dactylosporangium cerinum</name>
    <dbReference type="NCBI Taxonomy" id="1434730"/>
    <lineage>
        <taxon>Bacteria</taxon>
        <taxon>Bacillati</taxon>
        <taxon>Actinomycetota</taxon>
        <taxon>Actinomycetes</taxon>
        <taxon>Micromonosporales</taxon>
        <taxon>Micromonosporaceae</taxon>
        <taxon>Dactylosporangium</taxon>
    </lineage>
</organism>
<comment type="caution">
    <text evidence="2">The sequence shown here is derived from an EMBL/GenBank/DDBJ whole genome shotgun (WGS) entry which is preliminary data.</text>
</comment>
<dbReference type="EMBL" id="JBHSIU010000054">
    <property type="protein sequence ID" value="MFC5003860.1"/>
    <property type="molecule type" value="Genomic_DNA"/>
</dbReference>
<name>A0ABV9W7C6_9ACTN</name>
<reference evidence="3" key="1">
    <citation type="journal article" date="2019" name="Int. J. Syst. Evol. Microbiol.">
        <title>The Global Catalogue of Microorganisms (GCM) 10K type strain sequencing project: providing services to taxonomists for standard genome sequencing and annotation.</title>
        <authorList>
            <consortium name="The Broad Institute Genomics Platform"/>
            <consortium name="The Broad Institute Genome Sequencing Center for Infectious Disease"/>
            <person name="Wu L."/>
            <person name="Ma J."/>
        </authorList>
    </citation>
    <scope>NUCLEOTIDE SEQUENCE [LARGE SCALE GENOMIC DNA]</scope>
    <source>
        <strain evidence="3">CGMCC 4.7152</strain>
    </source>
</reference>
<keyword evidence="3" id="KW-1185">Reference proteome</keyword>
<evidence type="ECO:0000313" key="3">
    <source>
        <dbReference type="Proteomes" id="UP001595912"/>
    </source>
</evidence>
<sequence length="377" mass="40522">MKADTDRAVADLAAAHDRLAAALYAVDVHPAQALLRGVDLRGATAQLWSGVDLGRLWAGFVAARDVLDRLRDLTGRTRDADAARILAARVPADPVDGLPDLSPAAFIAELERQCAATVDVLDRIGAARAALTERLIELDTALEAAVAAHHRLGADHTPTTGPLQQRLQQVYAQAVPDPLTVDETAWTALREELTRTVRQLSELAALRTALPARLTRLDLLLDALAAAEQRAHRARDAAVAKIADPGLPETADVHGRWQAAVADLVRATDALDLAGWPALDRRITALDRDLTAAVTAAEDRVAAATGLLDRREELRGRLEAYRAKAVRLDRVEEPALTERYRAARDLLWAAPCDLRAATRAVFAYQQALSGAVEGSAT</sequence>
<dbReference type="Proteomes" id="UP001595912">
    <property type="component" value="Unassembled WGS sequence"/>
</dbReference>
<evidence type="ECO:0000313" key="2">
    <source>
        <dbReference type="EMBL" id="MFC5003860.1"/>
    </source>
</evidence>
<evidence type="ECO:0000256" key="1">
    <source>
        <dbReference type="SAM" id="Coils"/>
    </source>
</evidence>
<feature type="coiled-coil region" evidence="1">
    <location>
        <begin position="304"/>
        <end position="331"/>
    </location>
</feature>
<gene>
    <name evidence="2" type="ORF">ACFPIJ_39305</name>
</gene>